<evidence type="ECO:0000259" key="9">
    <source>
        <dbReference type="PROSITE" id="PS50929"/>
    </source>
</evidence>
<keyword evidence="2 7" id="KW-0812">Transmembrane</keyword>
<keyword evidence="11" id="KW-1185">Reference proteome</keyword>
<organism evidence="10 11">
    <name type="scientific">Spirochaeta isovalerica</name>
    <dbReference type="NCBI Taxonomy" id="150"/>
    <lineage>
        <taxon>Bacteria</taxon>
        <taxon>Pseudomonadati</taxon>
        <taxon>Spirochaetota</taxon>
        <taxon>Spirochaetia</taxon>
        <taxon>Spirochaetales</taxon>
        <taxon>Spirochaetaceae</taxon>
        <taxon>Spirochaeta</taxon>
    </lineage>
</organism>
<evidence type="ECO:0000259" key="8">
    <source>
        <dbReference type="PROSITE" id="PS50893"/>
    </source>
</evidence>
<feature type="domain" description="ABC transporter" evidence="8">
    <location>
        <begin position="333"/>
        <end position="568"/>
    </location>
</feature>
<dbReference type="PANTHER" id="PTHR43394">
    <property type="entry name" value="ATP-DEPENDENT PERMEASE MDL1, MITOCHONDRIAL"/>
    <property type="match status" value="1"/>
</dbReference>
<dbReference type="AlphaFoldDB" id="A0A841R8G4"/>
<feature type="transmembrane region" description="Helical" evidence="7">
    <location>
        <begin position="12"/>
        <end position="33"/>
    </location>
</feature>
<dbReference type="Pfam" id="PF00664">
    <property type="entry name" value="ABC_membrane"/>
    <property type="match status" value="1"/>
</dbReference>
<comment type="subcellular location">
    <subcellularLocation>
        <location evidence="1">Cell membrane</location>
        <topology evidence="1">Multi-pass membrane protein</topology>
    </subcellularLocation>
</comment>
<keyword evidence="3" id="KW-0547">Nucleotide-binding</keyword>
<dbReference type="GO" id="GO:0016887">
    <property type="term" value="F:ATP hydrolysis activity"/>
    <property type="evidence" value="ECO:0007669"/>
    <property type="project" value="InterPro"/>
</dbReference>
<dbReference type="InterPro" id="IPR003439">
    <property type="entry name" value="ABC_transporter-like_ATP-bd"/>
</dbReference>
<dbReference type="PROSITE" id="PS50893">
    <property type="entry name" value="ABC_TRANSPORTER_2"/>
    <property type="match status" value="1"/>
</dbReference>
<dbReference type="GO" id="GO:0015421">
    <property type="term" value="F:ABC-type oligopeptide transporter activity"/>
    <property type="evidence" value="ECO:0007669"/>
    <property type="project" value="TreeGrafter"/>
</dbReference>
<protein>
    <submittedName>
        <fullName evidence="10">ATP-binding cassette subfamily B protein</fullName>
    </submittedName>
</protein>
<dbReference type="EMBL" id="JACHGJ010000002">
    <property type="protein sequence ID" value="MBB6479651.1"/>
    <property type="molecule type" value="Genomic_DNA"/>
</dbReference>
<dbReference type="GO" id="GO:0005886">
    <property type="term" value="C:plasma membrane"/>
    <property type="evidence" value="ECO:0007669"/>
    <property type="project" value="UniProtKB-SubCell"/>
</dbReference>
<sequence length="576" mass="65566">MIKNFIRYYKPHIHLFILDMTCAVIASAMIIGLPFLTRSLIGEILPSRDVKRIAYVLSLIFAIYLVRSILTYIRVKWGHILGVRMEADMRRDIFAHIQKLSFSYFDRVKTGHLMSRISNDLSIIAEVAHHAPEDLIISTIILIMAYIVMFFFNTSLALISLIPFPIMIFWGIHMGSRMRKSFRKVRKEIAEINSTVENSVMGIREVKSFANEGLENNKFHKSNDTFRVAKEISYQRMARFHSVMQFLRDFYYFCIIGGGALLIHRGSLNLVDLLAFILYVGIILPPIDRLINFTEQLQQGISSFERFQEIMDIEPDIKDMPGAVDFHPAGGEFLMENVSFRYSKSPDWILKNINLTIRAGETIALAGESGAGKSTLASLLPRFYDIQEGTIRIDGQDIKSLKQRTLRRSIGIVQQNVFLFDGTIRENIVYGKPAATEEQIREAVKMSNLESFIETLPDGLETEVGERGVLLSGGQKQRISIARVFLKNPEILIFDEATSSLDNESEAMIQEALWKLCKNRTTIIIAHRLSTIMRADRIYVMKNGEIVEEGSHLDLINQGGYYKSLADKGTLIAEIN</sequence>
<comment type="caution">
    <text evidence="10">The sequence shown here is derived from an EMBL/GenBank/DDBJ whole genome shotgun (WGS) entry which is preliminary data.</text>
</comment>
<evidence type="ECO:0000256" key="2">
    <source>
        <dbReference type="ARBA" id="ARBA00022692"/>
    </source>
</evidence>
<reference evidence="10 11" key="1">
    <citation type="submission" date="2020-08" db="EMBL/GenBank/DDBJ databases">
        <title>Genomic Encyclopedia of Type Strains, Phase IV (KMG-IV): sequencing the most valuable type-strain genomes for metagenomic binning, comparative biology and taxonomic classification.</title>
        <authorList>
            <person name="Goeker M."/>
        </authorList>
    </citation>
    <scope>NUCLEOTIDE SEQUENCE [LARGE SCALE GENOMIC DNA]</scope>
    <source>
        <strain evidence="10 11">DSM 2461</strain>
    </source>
</reference>
<dbReference type="Proteomes" id="UP000587760">
    <property type="component" value="Unassembled WGS sequence"/>
</dbReference>
<dbReference type="GO" id="GO:0005524">
    <property type="term" value="F:ATP binding"/>
    <property type="evidence" value="ECO:0007669"/>
    <property type="project" value="UniProtKB-KW"/>
</dbReference>
<dbReference type="Gene3D" id="1.20.1560.10">
    <property type="entry name" value="ABC transporter type 1, transmembrane domain"/>
    <property type="match status" value="1"/>
</dbReference>
<dbReference type="Gene3D" id="3.40.50.300">
    <property type="entry name" value="P-loop containing nucleotide triphosphate hydrolases"/>
    <property type="match status" value="1"/>
</dbReference>
<dbReference type="FunFam" id="3.40.50.300:FF:000218">
    <property type="entry name" value="Multidrug ABC transporter ATP-binding protein"/>
    <property type="match status" value="1"/>
</dbReference>
<feature type="transmembrane region" description="Helical" evidence="7">
    <location>
        <begin position="158"/>
        <end position="176"/>
    </location>
</feature>
<evidence type="ECO:0000256" key="1">
    <source>
        <dbReference type="ARBA" id="ARBA00004651"/>
    </source>
</evidence>
<feature type="transmembrane region" description="Helical" evidence="7">
    <location>
        <begin position="135"/>
        <end position="152"/>
    </location>
</feature>
<dbReference type="InterPro" id="IPR039421">
    <property type="entry name" value="Type_1_exporter"/>
</dbReference>
<dbReference type="InterPro" id="IPR011527">
    <property type="entry name" value="ABC1_TM_dom"/>
</dbReference>
<dbReference type="PANTHER" id="PTHR43394:SF1">
    <property type="entry name" value="ATP-BINDING CASSETTE SUB-FAMILY B MEMBER 10, MITOCHONDRIAL"/>
    <property type="match status" value="1"/>
</dbReference>
<dbReference type="SUPFAM" id="SSF90123">
    <property type="entry name" value="ABC transporter transmembrane region"/>
    <property type="match status" value="1"/>
</dbReference>
<evidence type="ECO:0000256" key="3">
    <source>
        <dbReference type="ARBA" id="ARBA00022741"/>
    </source>
</evidence>
<dbReference type="CDD" id="cd18549">
    <property type="entry name" value="ABC_6TM_YwjA_like"/>
    <property type="match status" value="1"/>
</dbReference>
<dbReference type="InterPro" id="IPR027417">
    <property type="entry name" value="P-loop_NTPase"/>
</dbReference>
<feature type="domain" description="ABC transmembrane type-1" evidence="9">
    <location>
        <begin position="17"/>
        <end position="299"/>
    </location>
</feature>
<dbReference type="SMART" id="SM00382">
    <property type="entry name" value="AAA"/>
    <property type="match status" value="1"/>
</dbReference>
<keyword evidence="6 7" id="KW-0472">Membrane</keyword>
<gene>
    <name evidence="10" type="ORF">HNR50_001309</name>
</gene>
<dbReference type="RefSeq" id="WP_184745077.1">
    <property type="nucleotide sequence ID" value="NZ_JACHGJ010000002.1"/>
</dbReference>
<dbReference type="InterPro" id="IPR017871">
    <property type="entry name" value="ABC_transporter-like_CS"/>
</dbReference>
<keyword evidence="4 10" id="KW-0067">ATP-binding</keyword>
<dbReference type="SUPFAM" id="SSF52540">
    <property type="entry name" value="P-loop containing nucleoside triphosphate hydrolases"/>
    <property type="match status" value="1"/>
</dbReference>
<dbReference type="InterPro" id="IPR036640">
    <property type="entry name" value="ABC1_TM_sf"/>
</dbReference>
<feature type="transmembrane region" description="Helical" evidence="7">
    <location>
        <begin position="53"/>
        <end position="75"/>
    </location>
</feature>
<dbReference type="InterPro" id="IPR003593">
    <property type="entry name" value="AAA+_ATPase"/>
</dbReference>
<evidence type="ECO:0000256" key="7">
    <source>
        <dbReference type="SAM" id="Phobius"/>
    </source>
</evidence>
<evidence type="ECO:0000256" key="5">
    <source>
        <dbReference type="ARBA" id="ARBA00022989"/>
    </source>
</evidence>
<accession>A0A841R8G4</accession>
<dbReference type="PROSITE" id="PS00211">
    <property type="entry name" value="ABC_TRANSPORTER_1"/>
    <property type="match status" value="1"/>
</dbReference>
<dbReference type="Pfam" id="PF00005">
    <property type="entry name" value="ABC_tran"/>
    <property type="match status" value="1"/>
</dbReference>
<keyword evidence="5 7" id="KW-1133">Transmembrane helix</keyword>
<evidence type="ECO:0000256" key="6">
    <source>
        <dbReference type="ARBA" id="ARBA00023136"/>
    </source>
</evidence>
<evidence type="ECO:0000313" key="11">
    <source>
        <dbReference type="Proteomes" id="UP000587760"/>
    </source>
</evidence>
<evidence type="ECO:0000256" key="4">
    <source>
        <dbReference type="ARBA" id="ARBA00022840"/>
    </source>
</evidence>
<proteinExistence type="predicted"/>
<evidence type="ECO:0000313" key="10">
    <source>
        <dbReference type="EMBL" id="MBB6479651.1"/>
    </source>
</evidence>
<name>A0A841R8G4_9SPIO</name>
<feature type="transmembrane region" description="Helical" evidence="7">
    <location>
        <begin position="246"/>
        <end position="264"/>
    </location>
</feature>
<dbReference type="PROSITE" id="PS50929">
    <property type="entry name" value="ABC_TM1F"/>
    <property type="match status" value="1"/>
</dbReference>